<comment type="subunit">
    <text evidence="1">Homotetramer.</text>
</comment>
<keyword evidence="1" id="KW-0808">Transferase</keyword>
<dbReference type="InterPro" id="IPR038959">
    <property type="entry name" value="Prp19"/>
</dbReference>
<accession>A0A915LEM2</accession>
<keyword evidence="1" id="KW-0508">mRNA splicing</keyword>
<reference evidence="3" key="1">
    <citation type="submission" date="2022-11" db="UniProtKB">
        <authorList>
            <consortium name="WormBaseParasite"/>
        </authorList>
    </citation>
    <scope>IDENTIFICATION</scope>
</reference>
<dbReference type="WBParaSite" id="nRc.2.0.1.t48301-RA">
    <property type="protein sequence ID" value="nRc.2.0.1.t48301-RA"/>
    <property type="gene ID" value="nRc.2.0.1.g48301"/>
</dbReference>
<keyword evidence="1" id="KW-0234">DNA repair</keyword>
<dbReference type="GO" id="GO:0070534">
    <property type="term" value="P:protein K63-linked ubiquitination"/>
    <property type="evidence" value="ECO:0007669"/>
    <property type="project" value="UniProtKB-UniRule"/>
</dbReference>
<dbReference type="PANTHER" id="PTHR43995">
    <property type="entry name" value="PRE-MRNA-PROCESSING FACTOR 19"/>
    <property type="match status" value="1"/>
</dbReference>
<evidence type="ECO:0000256" key="1">
    <source>
        <dbReference type="RuleBase" id="RU367101"/>
    </source>
</evidence>
<name>A0A915LEM2_ROMCU</name>
<dbReference type="GO" id="GO:0006281">
    <property type="term" value="P:DNA repair"/>
    <property type="evidence" value="ECO:0007669"/>
    <property type="project" value="UniProtKB-KW"/>
</dbReference>
<evidence type="ECO:0000313" key="3">
    <source>
        <dbReference type="WBParaSite" id="nRc.2.0.1.t48301-RA"/>
    </source>
</evidence>
<dbReference type="GO" id="GO:0061630">
    <property type="term" value="F:ubiquitin protein ligase activity"/>
    <property type="evidence" value="ECO:0007669"/>
    <property type="project" value="UniProtKB-UniRule"/>
</dbReference>
<dbReference type="GO" id="GO:0000974">
    <property type="term" value="C:Prp19 complex"/>
    <property type="evidence" value="ECO:0007669"/>
    <property type="project" value="UniProtKB-UniRule"/>
</dbReference>
<proteinExistence type="inferred from homology"/>
<keyword evidence="1" id="KW-0507">mRNA processing</keyword>
<dbReference type="GO" id="GO:0000398">
    <property type="term" value="P:mRNA splicing, via spliceosome"/>
    <property type="evidence" value="ECO:0007669"/>
    <property type="project" value="InterPro"/>
</dbReference>
<dbReference type="GO" id="GO:0071006">
    <property type="term" value="C:U2-type catalytic step 1 spliceosome"/>
    <property type="evidence" value="ECO:0007669"/>
    <property type="project" value="TreeGrafter"/>
</dbReference>
<dbReference type="EC" id="2.3.2.27" evidence="1"/>
<keyword evidence="1" id="KW-0227">DNA damage</keyword>
<organism evidence="2 3">
    <name type="scientific">Romanomermis culicivorax</name>
    <name type="common">Nematode worm</name>
    <dbReference type="NCBI Taxonomy" id="13658"/>
    <lineage>
        <taxon>Eukaryota</taxon>
        <taxon>Metazoa</taxon>
        <taxon>Ecdysozoa</taxon>
        <taxon>Nematoda</taxon>
        <taxon>Enoplea</taxon>
        <taxon>Dorylaimia</taxon>
        <taxon>Mermithida</taxon>
        <taxon>Mermithoidea</taxon>
        <taxon>Mermithidae</taxon>
        <taxon>Romanomermis</taxon>
    </lineage>
</organism>
<sequence length="56" mass="6230">MDARKQRGKNIPEELAKIDEVKTYAQVAAYPSLHSASIPGITCLDIHEQDHNLIVT</sequence>
<protein>
    <recommendedName>
        <fullName evidence="1">Pre-mRNA-processing factor 19</fullName>
        <ecNumber evidence="1">2.3.2.27</ecNumber>
    </recommendedName>
</protein>
<dbReference type="PANTHER" id="PTHR43995:SF1">
    <property type="entry name" value="PRE-MRNA-PROCESSING FACTOR 19"/>
    <property type="match status" value="1"/>
</dbReference>
<keyword evidence="1" id="KW-0747">Spliceosome</keyword>
<comment type="pathway">
    <text evidence="1">Protein modification; protein ubiquitination.</text>
</comment>
<keyword evidence="1" id="KW-0539">Nucleus</keyword>
<keyword evidence="1" id="KW-0833">Ubl conjugation pathway</keyword>
<comment type="catalytic activity">
    <reaction evidence="1">
        <text>S-ubiquitinyl-[E2 ubiquitin-conjugating enzyme]-L-cysteine + [acceptor protein]-L-lysine = [E2 ubiquitin-conjugating enzyme]-L-cysteine + N(6)-ubiquitinyl-[acceptor protein]-L-lysine.</text>
        <dbReference type="EC" id="2.3.2.27"/>
    </reaction>
</comment>
<dbReference type="GO" id="GO:0005737">
    <property type="term" value="C:cytoplasm"/>
    <property type="evidence" value="ECO:0007669"/>
    <property type="project" value="TreeGrafter"/>
</dbReference>
<dbReference type="Proteomes" id="UP000887565">
    <property type="component" value="Unplaced"/>
</dbReference>
<dbReference type="AlphaFoldDB" id="A0A915LEM2"/>
<comment type="subcellular location">
    <subcellularLocation>
        <location evidence="1">Nucleus</location>
    </subcellularLocation>
</comment>
<comment type="function">
    <text evidence="1">Ubiquitin-protein ligase which is mainly involved pre-mRNA splicing and DNA repair. Required for pre-mRNA splicing as component of the spliceosome.</text>
</comment>
<comment type="similarity">
    <text evidence="1">Belongs to the WD repeat PRP19 family.</text>
</comment>
<keyword evidence="2" id="KW-1185">Reference proteome</keyword>
<evidence type="ECO:0000313" key="2">
    <source>
        <dbReference type="Proteomes" id="UP000887565"/>
    </source>
</evidence>